<dbReference type="InterPro" id="IPR050316">
    <property type="entry name" value="Tyrosinase/Hemocyanin"/>
</dbReference>
<accession>W9QWB5</accession>
<dbReference type="PANTHER" id="PTHR11474:SF95">
    <property type="entry name" value="POLYPHENOL OXIDASE, CHLOROPLASTIC-LIKE"/>
    <property type="match status" value="1"/>
</dbReference>
<protein>
    <recommendedName>
        <fullName evidence="3">Polyphenol oxidase</fullName>
    </recommendedName>
</protein>
<dbReference type="STRING" id="981085.W9QWB5"/>
<organism evidence="1 2">
    <name type="scientific">Morus notabilis</name>
    <dbReference type="NCBI Taxonomy" id="981085"/>
    <lineage>
        <taxon>Eukaryota</taxon>
        <taxon>Viridiplantae</taxon>
        <taxon>Streptophyta</taxon>
        <taxon>Embryophyta</taxon>
        <taxon>Tracheophyta</taxon>
        <taxon>Spermatophyta</taxon>
        <taxon>Magnoliopsida</taxon>
        <taxon>eudicotyledons</taxon>
        <taxon>Gunneridae</taxon>
        <taxon>Pentapetalae</taxon>
        <taxon>rosids</taxon>
        <taxon>fabids</taxon>
        <taxon>Rosales</taxon>
        <taxon>Moraceae</taxon>
        <taxon>Moreae</taxon>
        <taxon>Morus</taxon>
    </lineage>
</organism>
<dbReference type="AlphaFoldDB" id="W9QWB5"/>
<keyword evidence="2" id="KW-1185">Reference proteome</keyword>
<dbReference type="PANTHER" id="PTHR11474">
    <property type="entry name" value="TYROSINASE FAMILY MEMBER"/>
    <property type="match status" value="1"/>
</dbReference>
<reference evidence="2" key="1">
    <citation type="submission" date="2013-01" db="EMBL/GenBank/DDBJ databases">
        <title>Draft Genome Sequence of a Mulberry Tree, Morus notabilis C.K. Schneid.</title>
        <authorList>
            <person name="He N."/>
            <person name="Zhao S."/>
        </authorList>
    </citation>
    <scope>NUCLEOTIDE SEQUENCE</scope>
</reference>
<name>W9QWB5_9ROSA</name>
<dbReference type="SUPFAM" id="SSF48056">
    <property type="entry name" value="Di-copper centre-containing domain"/>
    <property type="match status" value="1"/>
</dbReference>
<dbReference type="InterPro" id="IPR008922">
    <property type="entry name" value="Di-copper_centre_dom_sf"/>
</dbReference>
<sequence length="152" mass="16931">MARTIKPASRKTSLFTSKTSLFASKTVGSSFPSIAGDPTFALPFWNWDHPDGMQIPDMYTGKSSALYDVLRSTTHQPPATVDLHCDVRKAPQPREKQVKENLSVMHKNMVSGAKFPLRFFGSPYRLGTKGCTCAGTIEQHRHNSVHNWTGHE</sequence>
<dbReference type="Gene3D" id="1.10.1280.10">
    <property type="entry name" value="Di-copper center containing domain from catechol oxidase"/>
    <property type="match status" value="1"/>
</dbReference>
<evidence type="ECO:0008006" key="3">
    <source>
        <dbReference type="Google" id="ProtNLM"/>
    </source>
</evidence>
<evidence type="ECO:0000313" key="1">
    <source>
        <dbReference type="EMBL" id="EXB55812.1"/>
    </source>
</evidence>
<dbReference type="EMBL" id="KE344269">
    <property type="protein sequence ID" value="EXB55812.1"/>
    <property type="molecule type" value="Genomic_DNA"/>
</dbReference>
<evidence type="ECO:0000313" key="2">
    <source>
        <dbReference type="Proteomes" id="UP000030645"/>
    </source>
</evidence>
<dbReference type="Proteomes" id="UP000030645">
    <property type="component" value="Unassembled WGS sequence"/>
</dbReference>
<gene>
    <name evidence="1" type="ORF">L484_000892</name>
</gene>
<proteinExistence type="predicted"/>
<dbReference type="eggNOG" id="ENOG502QVBP">
    <property type="taxonomic scope" value="Eukaryota"/>
</dbReference>